<accession>A0ABT1DU38</accession>
<evidence type="ECO:0000313" key="2">
    <source>
        <dbReference type="EMBL" id="MCO8274368.1"/>
    </source>
</evidence>
<dbReference type="RefSeq" id="WP_253240440.1">
    <property type="nucleotide sequence ID" value="NZ_JAMYJR010000030.1"/>
</dbReference>
<feature type="region of interest" description="Disordered" evidence="1">
    <location>
        <begin position="1"/>
        <end position="22"/>
    </location>
</feature>
<sequence>MLDSSDSKEIAEPGEDGRTEDADSTVLAEVLPGVAVVFGPVPADLELDLIDFGLVPTVDRDRISSFLGAMGNAATVAGNLGNAFASVQGLYRISDQTRALLAAGGRLAVKDGANLGTVMANGRFIGQARLIPVTAVNAAGIAAAVGPALAMIAMQMQLSEIAGLARTNIALTGQVLRTIRHGQWAELTALVATIDQVVDQARAVGSVPTSLWDSVAGRRAALQTQLELYRLNVGDHIRQIQKLESRARRQYLETNAEAVLFDAYALLSSVKAWTGYQALHAARARAAGAEDAAEARLVEELAGRTGKELESALAVTTSLVDSLRRELRIIAELPGRATLPLPGKNKDSNAARQTAAGLLEALEPLADALHPAPSALAGPGVVCAPASADVEPSLRILRWFLRDDENLQVLGFSDEVDTSGSVSSIFSGAKEKLTGPSRTLVAVTDRRILTAKANGFLEQGEVRQEIPIEQVRYVRSATTPDKSGRLTVDVITRDENLQWFFPADVDHTQVDGLVGLLAASMTIPDAEREALQRRAALSVGPSVPAVP</sequence>
<organism evidence="2 3">
    <name type="scientific">Paractinoplanes aksuensis</name>
    <dbReference type="NCBI Taxonomy" id="2939490"/>
    <lineage>
        <taxon>Bacteria</taxon>
        <taxon>Bacillati</taxon>
        <taxon>Actinomycetota</taxon>
        <taxon>Actinomycetes</taxon>
        <taxon>Micromonosporales</taxon>
        <taxon>Micromonosporaceae</taxon>
        <taxon>Paractinoplanes</taxon>
    </lineage>
</organism>
<dbReference type="Proteomes" id="UP001523369">
    <property type="component" value="Unassembled WGS sequence"/>
</dbReference>
<evidence type="ECO:0000313" key="3">
    <source>
        <dbReference type="Proteomes" id="UP001523369"/>
    </source>
</evidence>
<name>A0ABT1DU38_9ACTN</name>
<protein>
    <submittedName>
        <fullName evidence="2">Uncharacterized protein</fullName>
    </submittedName>
</protein>
<gene>
    <name evidence="2" type="ORF">M1L60_27590</name>
</gene>
<comment type="caution">
    <text evidence="2">The sequence shown here is derived from an EMBL/GenBank/DDBJ whole genome shotgun (WGS) entry which is preliminary data.</text>
</comment>
<proteinExistence type="predicted"/>
<feature type="compositionally biased region" description="Basic and acidic residues" evidence="1">
    <location>
        <begin position="1"/>
        <end position="21"/>
    </location>
</feature>
<keyword evidence="3" id="KW-1185">Reference proteome</keyword>
<reference evidence="2 3" key="1">
    <citation type="submission" date="2022-06" db="EMBL/GenBank/DDBJ databases">
        <title>New Species of the Genus Actinoplanes, ActinopZanes ferrugineus.</title>
        <authorList>
            <person name="Ding P."/>
        </authorList>
    </citation>
    <scope>NUCLEOTIDE SEQUENCE [LARGE SCALE GENOMIC DNA]</scope>
    <source>
        <strain evidence="2 3">TRM88003</strain>
    </source>
</reference>
<evidence type="ECO:0000256" key="1">
    <source>
        <dbReference type="SAM" id="MobiDB-lite"/>
    </source>
</evidence>
<dbReference type="EMBL" id="JAMYJR010000030">
    <property type="protein sequence ID" value="MCO8274368.1"/>
    <property type="molecule type" value="Genomic_DNA"/>
</dbReference>